<dbReference type="AlphaFoldDB" id="A0A0N9HWU3"/>
<protein>
    <recommendedName>
        <fullName evidence="3">Glutamine amidotransferase type-2 domain-containing protein</fullName>
    </recommendedName>
</protein>
<organism evidence="1 2">
    <name type="scientific">Kibdelosporangium phytohabitans</name>
    <dbReference type="NCBI Taxonomy" id="860235"/>
    <lineage>
        <taxon>Bacteria</taxon>
        <taxon>Bacillati</taxon>
        <taxon>Actinomycetota</taxon>
        <taxon>Actinomycetes</taxon>
        <taxon>Pseudonocardiales</taxon>
        <taxon>Pseudonocardiaceae</taxon>
        <taxon>Kibdelosporangium</taxon>
    </lineage>
</organism>
<keyword evidence="2" id="KW-1185">Reference proteome</keyword>
<reference evidence="1 2" key="1">
    <citation type="submission" date="2015-07" db="EMBL/GenBank/DDBJ databases">
        <title>Genome sequencing of Kibdelosporangium phytohabitans.</title>
        <authorList>
            <person name="Qin S."/>
            <person name="Xing K."/>
        </authorList>
    </citation>
    <scope>NUCLEOTIDE SEQUENCE [LARGE SCALE GENOMIC DNA]</scope>
    <source>
        <strain evidence="1 2">KLBMP1111</strain>
    </source>
</reference>
<dbReference type="Gene3D" id="3.60.20.10">
    <property type="entry name" value="Glutamine Phosphoribosylpyrophosphate, subunit 1, domain 1"/>
    <property type="match status" value="1"/>
</dbReference>
<gene>
    <name evidence="1" type="ORF">AOZ06_04890</name>
</gene>
<evidence type="ECO:0000313" key="1">
    <source>
        <dbReference type="EMBL" id="ALG06345.1"/>
    </source>
</evidence>
<proteinExistence type="predicted"/>
<dbReference type="RefSeq" id="WP_054288321.1">
    <property type="nucleotide sequence ID" value="NZ_CP012752.1"/>
</dbReference>
<name>A0A0N9HWU3_9PSEU</name>
<dbReference type="STRING" id="860235.AOZ06_04890"/>
<accession>A0A0N9HWU3</accession>
<dbReference type="InterPro" id="IPR029055">
    <property type="entry name" value="Ntn_hydrolases_N"/>
</dbReference>
<dbReference type="OrthoDB" id="1094040at2"/>
<dbReference type="KEGG" id="kphy:AOZ06_04890"/>
<sequence>MLTYLPENVMPDEHALANGAAINNNGHGFAIVTGDSIVIERSMDSRELIERFVAARHTHPSGPALFHSRWATAGVIDVANCHPFEVGGSARTVLAHNGIMPASAQPTKRDQRSDTRIVAEDFLPMEPFGPLNTARARTRLEAWLTTCNKVVILTVDPRFERHAYVLNERAGNWNNEIWYSNHDHLLTSTRLDRWDDEACYVCGEQVDPDNINQVCVTCGTCPGCYEWGEYCECVQPAKLRQRTSIIDWDTWKHSRRWRGRRSTVLAEQADDGGPVAV</sequence>
<evidence type="ECO:0000313" key="2">
    <source>
        <dbReference type="Proteomes" id="UP000063699"/>
    </source>
</evidence>
<dbReference type="EMBL" id="CP012752">
    <property type="protein sequence ID" value="ALG06345.1"/>
    <property type="molecule type" value="Genomic_DNA"/>
</dbReference>
<dbReference type="SUPFAM" id="SSF56235">
    <property type="entry name" value="N-terminal nucleophile aminohydrolases (Ntn hydrolases)"/>
    <property type="match status" value="1"/>
</dbReference>
<evidence type="ECO:0008006" key="3">
    <source>
        <dbReference type="Google" id="ProtNLM"/>
    </source>
</evidence>
<dbReference type="Proteomes" id="UP000063699">
    <property type="component" value="Chromosome"/>
</dbReference>